<proteinExistence type="predicted"/>
<dbReference type="AlphaFoldDB" id="A0A317CBH6"/>
<dbReference type="InterPro" id="IPR010865">
    <property type="entry name" value="DUF1499"/>
</dbReference>
<comment type="caution">
    <text evidence="1">The sequence shown here is derived from an EMBL/GenBank/DDBJ whole genome shotgun (WGS) entry which is preliminary data.</text>
</comment>
<dbReference type="PIRSF" id="PIRSF026426">
    <property type="entry name" value="DUF1499"/>
    <property type="match status" value="1"/>
</dbReference>
<dbReference type="Proteomes" id="UP000245506">
    <property type="component" value="Unassembled WGS sequence"/>
</dbReference>
<dbReference type="PANTHER" id="PTHR34801:SF6">
    <property type="entry name" value="SLL1620 PROTEIN"/>
    <property type="match status" value="1"/>
</dbReference>
<dbReference type="Pfam" id="PF07386">
    <property type="entry name" value="DUF1499"/>
    <property type="match status" value="1"/>
</dbReference>
<organism evidence="1 2">
    <name type="scientific">Leucothrix arctica</name>
    <dbReference type="NCBI Taxonomy" id="1481894"/>
    <lineage>
        <taxon>Bacteria</taxon>
        <taxon>Pseudomonadati</taxon>
        <taxon>Pseudomonadota</taxon>
        <taxon>Gammaproteobacteria</taxon>
        <taxon>Thiotrichales</taxon>
        <taxon>Thiotrichaceae</taxon>
        <taxon>Leucothrix</taxon>
    </lineage>
</organism>
<dbReference type="RefSeq" id="WP_109823645.1">
    <property type="nucleotide sequence ID" value="NZ_QGKL01000032.1"/>
</dbReference>
<dbReference type="PANTHER" id="PTHR34801">
    <property type="entry name" value="EXPRESSED PROTEIN"/>
    <property type="match status" value="1"/>
</dbReference>
<dbReference type="EMBL" id="QGKL01000032">
    <property type="protein sequence ID" value="PWQ95717.1"/>
    <property type="molecule type" value="Genomic_DNA"/>
</dbReference>
<sequence length="147" mass="16015">MNILISIILLIVLSISAFFVYLSITAVAPNTALIEGKLRPCSEKPNCVSSETTGEKFIEPLSGTGSMDELWQAAQTAVVAQGAMVKSSQPTHFWATYQSKLFKFKDDLELRRDDAAGVIHIRSGSRSGTSDLGVNRKRVESIRAAIK</sequence>
<name>A0A317CBH6_9GAMM</name>
<keyword evidence="2" id="KW-1185">Reference proteome</keyword>
<gene>
    <name evidence="1" type="ORF">DKT75_11830</name>
</gene>
<reference evidence="1 2" key="1">
    <citation type="submission" date="2018-05" db="EMBL/GenBank/DDBJ databases">
        <title>Leucothrix arctica sp. nov., isolated from Arctic seawater.</title>
        <authorList>
            <person name="Choi A."/>
            <person name="Baek K."/>
        </authorList>
    </citation>
    <scope>NUCLEOTIDE SEQUENCE [LARGE SCALE GENOMIC DNA]</scope>
    <source>
        <strain evidence="1 2">IMCC9719</strain>
    </source>
</reference>
<dbReference type="OrthoDB" id="9793534at2"/>
<evidence type="ECO:0000313" key="1">
    <source>
        <dbReference type="EMBL" id="PWQ95717.1"/>
    </source>
</evidence>
<protein>
    <submittedName>
        <fullName evidence="1">DUF1499 domain-containing protein</fullName>
    </submittedName>
</protein>
<accession>A0A317CBH6</accession>
<evidence type="ECO:0000313" key="2">
    <source>
        <dbReference type="Proteomes" id="UP000245506"/>
    </source>
</evidence>